<dbReference type="Pfam" id="PF02754">
    <property type="entry name" value="CCG"/>
    <property type="match status" value="2"/>
</dbReference>
<evidence type="ECO:0000259" key="1">
    <source>
        <dbReference type="Pfam" id="PF02754"/>
    </source>
</evidence>
<dbReference type="STRING" id="252246.SAMN05421799_10715"/>
<gene>
    <name evidence="2" type="ORF">SAMN05421799_10715</name>
</gene>
<dbReference type="PANTHER" id="PTHR30296:SF0">
    <property type="entry name" value="LACTATE UTILIZATION PROTEIN A"/>
    <property type="match status" value="1"/>
</dbReference>
<dbReference type="AlphaFoldDB" id="A0A1N7N2F1"/>
<name>A0A1N7N2F1_9BACL</name>
<accession>A0A1N7N2F1</accession>
<feature type="domain" description="Cysteine-rich" evidence="1">
    <location>
        <begin position="132"/>
        <end position="217"/>
    </location>
</feature>
<dbReference type="RefSeq" id="WP_076347527.1">
    <property type="nucleotide sequence ID" value="NZ_FTOO01000007.1"/>
</dbReference>
<feature type="domain" description="Cysteine-rich" evidence="1">
    <location>
        <begin position="3"/>
        <end position="84"/>
    </location>
</feature>
<proteinExistence type="predicted"/>
<dbReference type="EMBL" id="FTOO01000007">
    <property type="protein sequence ID" value="SIS92547.1"/>
    <property type="molecule type" value="Genomic_DNA"/>
</dbReference>
<protein>
    <submittedName>
        <fullName evidence="2">L-lactate dehydrogenase complex protein LldE</fullName>
    </submittedName>
</protein>
<organism evidence="2 3">
    <name type="scientific">Alicyclobacillus vulcanalis</name>
    <dbReference type="NCBI Taxonomy" id="252246"/>
    <lineage>
        <taxon>Bacteria</taxon>
        <taxon>Bacillati</taxon>
        <taxon>Bacillota</taxon>
        <taxon>Bacilli</taxon>
        <taxon>Bacillales</taxon>
        <taxon>Alicyclobacillaceae</taxon>
        <taxon>Alicyclobacillus</taxon>
    </lineage>
</organism>
<dbReference type="Proteomes" id="UP000186156">
    <property type="component" value="Unassembled WGS sequence"/>
</dbReference>
<dbReference type="GO" id="GO:0016491">
    <property type="term" value="F:oxidoreductase activity"/>
    <property type="evidence" value="ECO:0007669"/>
    <property type="project" value="UniProtKB-ARBA"/>
</dbReference>
<dbReference type="InterPro" id="IPR004017">
    <property type="entry name" value="Cys_rich_dom"/>
</dbReference>
<evidence type="ECO:0000313" key="3">
    <source>
        <dbReference type="Proteomes" id="UP000186156"/>
    </source>
</evidence>
<evidence type="ECO:0000313" key="2">
    <source>
        <dbReference type="EMBL" id="SIS92547.1"/>
    </source>
</evidence>
<keyword evidence="3" id="KW-1185">Reference proteome</keyword>
<dbReference type="GO" id="GO:0005829">
    <property type="term" value="C:cytosol"/>
    <property type="evidence" value="ECO:0007669"/>
    <property type="project" value="TreeGrafter"/>
</dbReference>
<sequence length="248" mass="26855">MKVSLFVTCIVDAVFPRVGIATTRLLEASGCEVEFPLAQTCCGQPAFNSGYADEARHVARTLLEAFADADAVVSPSGSCVGMIRHYYPSLFAGDPALSQEAERLAAKTYELSQFLVHRLQKVDFGGRFPHRVTFHPSCHGSRLLGVRDEPLELLRHVRDLEIIDLPYARDCCGFGGTFSVKMSEISSTMADEKADNVLATGADVLVSTDMGCLMNIQGTLSRRGAQVRVMHLAELLAEAAGLTEEVTA</sequence>
<dbReference type="PANTHER" id="PTHR30296">
    <property type="entry name" value="UNCHARACTERIZED PROTEIN YKGE"/>
    <property type="match status" value="1"/>
</dbReference>
<reference evidence="3" key="1">
    <citation type="submission" date="2017-01" db="EMBL/GenBank/DDBJ databases">
        <authorList>
            <person name="Varghese N."/>
            <person name="Submissions S."/>
        </authorList>
    </citation>
    <scope>NUCLEOTIDE SEQUENCE [LARGE SCALE GENOMIC DNA]</scope>
    <source>
        <strain evidence="3">DSM 16176</strain>
    </source>
</reference>
<dbReference type="OrthoDB" id="9770306at2"/>